<organism evidence="1 2">
    <name type="scientific">Romanomermis culicivorax</name>
    <name type="common">Nematode worm</name>
    <dbReference type="NCBI Taxonomy" id="13658"/>
    <lineage>
        <taxon>Eukaryota</taxon>
        <taxon>Metazoa</taxon>
        <taxon>Ecdysozoa</taxon>
        <taxon>Nematoda</taxon>
        <taxon>Enoplea</taxon>
        <taxon>Dorylaimia</taxon>
        <taxon>Mermithida</taxon>
        <taxon>Mermithoidea</taxon>
        <taxon>Mermithidae</taxon>
        <taxon>Romanomermis</taxon>
    </lineage>
</organism>
<sequence>MTLRNSHISRNYETIDFERDVSRWPISKSVWYNKDSVAFRRRTIALKITNVNKFFIKDTSMLKTDYTKVEISRMQAWLTIVKITSVRADVKKFLLGLSG</sequence>
<reference evidence="2" key="1">
    <citation type="submission" date="2022-11" db="UniProtKB">
        <authorList>
            <consortium name="WormBaseParasite"/>
        </authorList>
    </citation>
    <scope>IDENTIFICATION</scope>
</reference>
<name>A0A915JEL8_ROMCU</name>
<dbReference type="AlphaFoldDB" id="A0A915JEL8"/>
<accession>A0A915JEL8</accession>
<protein>
    <submittedName>
        <fullName evidence="2">Uncharacterized protein</fullName>
    </submittedName>
</protein>
<keyword evidence="1" id="KW-1185">Reference proteome</keyword>
<evidence type="ECO:0000313" key="1">
    <source>
        <dbReference type="Proteomes" id="UP000887565"/>
    </source>
</evidence>
<dbReference type="WBParaSite" id="nRc.2.0.1.t24633-RA">
    <property type="protein sequence ID" value="nRc.2.0.1.t24633-RA"/>
    <property type="gene ID" value="nRc.2.0.1.g24633"/>
</dbReference>
<evidence type="ECO:0000313" key="2">
    <source>
        <dbReference type="WBParaSite" id="nRc.2.0.1.t24633-RA"/>
    </source>
</evidence>
<dbReference type="Proteomes" id="UP000887565">
    <property type="component" value="Unplaced"/>
</dbReference>
<proteinExistence type="predicted"/>